<dbReference type="OrthoDB" id="3244931at2759"/>
<accession>A0A0C3PQX5</accession>
<reference evidence="4" key="2">
    <citation type="submission" date="2015-01" db="EMBL/GenBank/DDBJ databases">
        <title>Evolutionary Origins and Diversification of the Mycorrhizal Mutualists.</title>
        <authorList>
            <consortium name="DOE Joint Genome Institute"/>
            <consortium name="Mycorrhizal Genomics Consortium"/>
            <person name="Kohler A."/>
            <person name="Kuo A."/>
            <person name="Nagy L.G."/>
            <person name="Floudas D."/>
            <person name="Copeland A."/>
            <person name="Barry K.W."/>
            <person name="Cichocki N."/>
            <person name="Veneault-Fourrey C."/>
            <person name="LaButti K."/>
            <person name="Lindquist E.A."/>
            <person name="Lipzen A."/>
            <person name="Lundell T."/>
            <person name="Morin E."/>
            <person name="Murat C."/>
            <person name="Riley R."/>
            <person name="Ohm R."/>
            <person name="Sun H."/>
            <person name="Tunlid A."/>
            <person name="Henrissat B."/>
            <person name="Grigoriev I.V."/>
            <person name="Hibbett D.S."/>
            <person name="Martin F."/>
        </authorList>
    </citation>
    <scope>NUCLEOTIDE SEQUENCE [LARGE SCALE GENOMIC DNA]</scope>
    <source>
        <strain evidence="4">MUT 4182</strain>
    </source>
</reference>
<evidence type="ECO:0000313" key="3">
    <source>
        <dbReference type="EMBL" id="KIO17010.1"/>
    </source>
</evidence>
<protein>
    <submittedName>
        <fullName evidence="3">Uncharacterized protein</fullName>
    </submittedName>
</protein>
<keyword evidence="1" id="KW-0175">Coiled coil</keyword>
<dbReference type="GO" id="GO:0005938">
    <property type="term" value="C:cell cortex"/>
    <property type="evidence" value="ECO:0007669"/>
    <property type="project" value="TreeGrafter"/>
</dbReference>
<dbReference type="PANTHER" id="PTHR28190">
    <property type="entry name" value="NUCLEAR MIGRATION PROTEIN NUM1"/>
    <property type="match status" value="1"/>
</dbReference>
<dbReference type="GO" id="GO:0005739">
    <property type="term" value="C:mitochondrion"/>
    <property type="evidence" value="ECO:0007669"/>
    <property type="project" value="TreeGrafter"/>
</dbReference>
<proteinExistence type="predicted"/>
<feature type="region of interest" description="Disordered" evidence="2">
    <location>
        <begin position="465"/>
        <end position="560"/>
    </location>
</feature>
<evidence type="ECO:0000256" key="2">
    <source>
        <dbReference type="SAM" id="MobiDB-lite"/>
    </source>
</evidence>
<dbReference type="STRING" id="1051891.A0A0C3PQX5"/>
<keyword evidence="4" id="KW-1185">Reference proteome</keyword>
<dbReference type="AlphaFoldDB" id="A0A0C3PQX5"/>
<organism evidence="3 4">
    <name type="scientific">Tulasnella calospora MUT 4182</name>
    <dbReference type="NCBI Taxonomy" id="1051891"/>
    <lineage>
        <taxon>Eukaryota</taxon>
        <taxon>Fungi</taxon>
        <taxon>Dikarya</taxon>
        <taxon>Basidiomycota</taxon>
        <taxon>Agaricomycotina</taxon>
        <taxon>Agaricomycetes</taxon>
        <taxon>Cantharellales</taxon>
        <taxon>Tulasnellaceae</taxon>
        <taxon>Tulasnella</taxon>
    </lineage>
</organism>
<evidence type="ECO:0000256" key="1">
    <source>
        <dbReference type="SAM" id="Coils"/>
    </source>
</evidence>
<gene>
    <name evidence="3" type="ORF">M407DRAFT_33348</name>
</gene>
<name>A0A0C3PQX5_9AGAM</name>
<feature type="compositionally biased region" description="Polar residues" evidence="2">
    <location>
        <begin position="534"/>
        <end position="560"/>
    </location>
</feature>
<dbReference type="HOGENOM" id="CLU_486793_0_0_1"/>
<dbReference type="GO" id="GO:0015631">
    <property type="term" value="F:tubulin binding"/>
    <property type="evidence" value="ECO:0007669"/>
    <property type="project" value="TreeGrafter"/>
</dbReference>
<feature type="region of interest" description="Disordered" evidence="2">
    <location>
        <begin position="340"/>
        <end position="434"/>
    </location>
</feature>
<feature type="coiled-coil region" evidence="1">
    <location>
        <begin position="46"/>
        <end position="136"/>
    </location>
</feature>
<dbReference type="InterPro" id="IPR053005">
    <property type="entry name" value="Nuclear_Pos-Cytoskel_Interact"/>
</dbReference>
<reference evidence="3 4" key="1">
    <citation type="submission" date="2014-04" db="EMBL/GenBank/DDBJ databases">
        <authorList>
            <consortium name="DOE Joint Genome Institute"/>
            <person name="Kuo A."/>
            <person name="Girlanda M."/>
            <person name="Perotto S."/>
            <person name="Kohler A."/>
            <person name="Nagy L.G."/>
            <person name="Floudas D."/>
            <person name="Copeland A."/>
            <person name="Barry K.W."/>
            <person name="Cichocki N."/>
            <person name="Veneault-Fourrey C."/>
            <person name="LaButti K."/>
            <person name="Lindquist E.A."/>
            <person name="Lipzen A."/>
            <person name="Lundell T."/>
            <person name="Morin E."/>
            <person name="Murat C."/>
            <person name="Sun H."/>
            <person name="Tunlid A."/>
            <person name="Henrissat B."/>
            <person name="Grigoriev I.V."/>
            <person name="Hibbett D.S."/>
            <person name="Martin F."/>
            <person name="Nordberg H.P."/>
            <person name="Cantor M.N."/>
            <person name="Hua S.X."/>
        </authorList>
    </citation>
    <scope>NUCLEOTIDE SEQUENCE [LARGE SCALE GENOMIC DNA]</scope>
    <source>
        <strain evidence="3 4">MUT 4182</strain>
    </source>
</reference>
<dbReference type="GO" id="GO:0000226">
    <property type="term" value="P:microtubule cytoskeleton organization"/>
    <property type="evidence" value="ECO:0007669"/>
    <property type="project" value="TreeGrafter"/>
</dbReference>
<feature type="compositionally biased region" description="Polar residues" evidence="2">
    <location>
        <begin position="501"/>
        <end position="515"/>
    </location>
</feature>
<evidence type="ECO:0000313" key="4">
    <source>
        <dbReference type="Proteomes" id="UP000054248"/>
    </source>
</evidence>
<sequence length="560" mass="62704">MPSGTYHWSHNQIIPPMHLSARDDVKFAYDIGTSLLTEVRRLQSLLNERDKTIQDMKADKDDLEKENDLLRINLRQQETAADRFKEDNWNLEVKIQEATAALKETQQTAARAESELKRTTRQLTRAREAAENHKSEHEKVSASYDKFKTKHETNVAQTRKQAAALTCEKSDLQASLDTMKTEMAKREPLIGKNHFGSPLGNNNPPAEVSTPTNYHNDEDFFTSALASRTKLDAHGSAFLTTGHAYDFGTSPDPSPTKPGIVLTRNHPSNELETLKQALGHAHRQIGTLKNTIQREKEQKLQFKKQSPALGRMTKFTAPNKERHDIWYTALKYLLDRPSTVPVDGSTGGPPARPIASPHQRRFSEDGSHGNLMTSSRSPDPTLHPKFHGEATWNTSCRVPTLGGRGAEEPTRSARSYRQSAGYADDDDDYEAVDSTSELSFELNYEGFEAMENVRACCDGEHDLGTLSRRPGSRQHHHHHHHHHNGPPGNVSRPQTPAERPTSPSGWSFRSKTSGHSEGGSCLSQWAADTKRSIRFTNRGKSPATRPSLNIPRTNNWNLTS</sequence>
<dbReference type="PANTHER" id="PTHR28190:SF1">
    <property type="entry name" value="NUCLEAR MIGRATION PROTEIN NUM1"/>
    <property type="match status" value="1"/>
</dbReference>
<feature type="compositionally biased region" description="Basic residues" evidence="2">
    <location>
        <begin position="470"/>
        <end position="484"/>
    </location>
</feature>
<dbReference type="Proteomes" id="UP000054248">
    <property type="component" value="Unassembled WGS sequence"/>
</dbReference>
<dbReference type="EMBL" id="KN823445">
    <property type="protein sequence ID" value="KIO17010.1"/>
    <property type="molecule type" value="Genomic_DNA"/>
</dbReference>